<name>A0A2K1JQC7_PHYPA</name>
<accession>A0A2K1JQC7</accession>
<dbReference type="EMBL" id="ABEU02000012">
    <property type="protein sequence ID" value="PNR43727.1"/>
    <property type="molecule type" value="Genomic_DNA"/>
</dbReference>
<reference evidence="4" key="3">
    <citation type="submission" date="2020-12" db="UniProtKB">
        <authorList>
            <consortium name="EnsemblPlants"/>
        </authorList>
    </citation>
    <scope>IDENTIFICATION</scope>
</reference>
<dbReference type="EMBL" id="ABEU02000012">
    <property type="protein sequence ID" value="PNR43731.1"/>
    <property type="molecule type" value="Genomic_DNA"/>
</dbReference>
<feature type="transmembrane region" description="Helical" evidence="1">
    <location>
        <begin position="96"/>
        <end position="113"/>
    </location>
</feature>
<evidence type="ECO:0000313" key="3">
    <source>
        <dbReference type="EMBL" id="PNR43731.1"/>
    </source>
</evidence>
<dbReference type="EnsemblPlants" id="Pp3c12_10907V3.1">
    <property type="protein sequence ID" value="PAC:32973719.CDS.1"/>
    <property type="gene ID" value="Pp3c12_10907"/>
</dbReference>
<keyword evidence="1" id="KW-1133">Transmembrane helix</keyword>
<sequence>MILSTIIITIKQCSVSCQIQVEEACMARCSKRQDRTENNMKASTKARLSWKILPVPPFPMAWPRNDFVGFNREGLESPLLDSILWAWFVLRFSRPFLPVLFTVLFFAFISLLGF</sequence>
<evidence type="ECO:0000256" key="1">
    <source>
        <dbReference type="SAM" id="Phobius"/>
    </source>
</evidence>
<proteinExistence type="predicted"/>
<dbReference type="AlphaFoldDB" id="A0A2K1JQC7"/>
<keyword evidence="1" id="KW-0812">Transmembrane</keyword>
<dbReference type="Gramene" id="Pp3c12_10980V3.1">
    <property type="protein sequence ID" value="PAC:32973946.CDS.1"/>
    <property type="gene ID" value="Pp3c12_10980"/>
</dbReference>
<gene>
    <name evidence="2" type="ORF">PHYPA_016109</name>
    <name evidence="3" type="ORF">PHYPA_016113</name>
</gene>
<keyword evidence="1" id="KW-0472">Membrane</keyword>
<dbReference type="Gramene" id="Pp3c12_10907V3.1">
    <property type="protein sequence ID" value="PAC:32973719.CDS.1"/>
    <property type="gene ID" value="Pp3c12_10907"/>
</dbReference>
<dbReference type="InParanoid" id="A0A2K1JQC7"/>
<dbReference type="Gramene" id="Pp3c12_10980V3.2">
    <property type="protein sequence ID" value="PAC:32973947.CDS.1"/>
    <property type="gene ID" value="Pp3c12_10980"/>
</dbReference>
<dbReference type="Proteomes" id="UP000006727">
    <property type="component" value="Chromosome 12"/>
</dbReference>
<reference evidence="3 5" key="2">
    <citation type="journal article" date="2018" name="Plant J.">
        <title>The Physcomitrella patens chromosome-scale assembly reveals moss genome structure and evolution.</title>
        <authorList>
            <person name="Lang D."/>
            <person name="Ullrich K.K."/>
            <person name="Murat F."/>
            <person name="Fuchs J."/>
            <person name="Jenkins J."/>
            <person name="Haas F.B."/>
            <person name="Piednoel M."/>
            <person name="Gundlach H."/>
            <person name="Van Bel M."/>
            <person name="Meyberg R."/>
            <person name="Vives C."/>
            <person name="Morata J."/>
            <person name="Symeonidi A."/>
            <person name="Hiss M."/>
            <person name="Muchero W."/>
            <person name="Kamisugi Y."/>
            <person name="Saleh O."/>
            <person name="Blanc G."/>
            <person name="Decker E.L."/>
            <person name="van Gessel N."/>
            <person name="Grimwood J."/>
            <person name="Hayes R.D."/>
            <person name="Graham S.W."/>
            <person name="Gunter L.E."/>
            <person name="McDaniel S.F."/>
            <person name="Hoernstein S.N.W."/>
            <person name="Larsson A."/>
            <person name="Li F.W."/>
            <person name="Perroud P.F."/>
            <person name="Phillips J."/>
            <person name="Ranjan P."/>
            <person name="Rokshar D.S."/>
            <person name="Rothfels C.J."/>
            <person name="Schneider L."/>
            <person name="Shu S."/>
            <person name="Stevenson D.W."/>
            <person name="Thummler F."/>
            <person name="Tillich M."/>
            <person name="Villarreal Aguilar J.C."/>
            <person name="Widiez T."/>
            <person name="Wong G.K."/>
            <person name="Wymore A."/>
            <person name="Zhang Y."/>
            <person name="Zimmer A.D."/>
            <person name="Quatrano R.S."/>
            <person name="Mayer K.F.X."/>
            <person name="Goodstein D."/>
            <person name="Casacuberta J.M."/>
            <person name="Vandepoele K."/>
            <person name="Reski R."/>
            <person name="Cuming A.C."/>
            <person name="Tuskan G.A."/>
            <person name="Maumus F."/>
            <person name="Salse J."/>
            <person name="Schmutz J."/>
            <person name="Rensing S.A."/>
        </authorList>
    </citation>
    <scope>NUCLEOTIDE SEQUENCE [LARGE SCALE GENOMIC DNA]</scope>
    <source>
        <strain evidence="4 5">cv. Gransden 2004</strain>
    </source>
</reference>
<keyword evidence="5" id="KW-1185">Reference proteome</keyword>
<evidence type="ECO:0000313" key="5">
    <source>
        <dbReference type="Proteomes" id="UP000006727"/>
    </source>
</evidence>
<reference evidence="3 5" key="1">
    <citation type="journal article" date="2008" name="Science">
        <title>The Physcomitrella genome reveals evolutionary insights into the conquest of land by plants.</title>
        <authorList>
            <person name="Rensing S."/>
            <person name="Lang D."/>
            <person name="Zimmer A."/>
            <person name="Terry A."/>
            <person name="Salamov A."/>
            <person name="Shapiro H."/>
            <person name="Nishiyama T."/>
            <person name="Perroud P.-F."/>
            <person name="Lindquist E."/>
            <person name="Kamisugi Y."/>
            <person name="Tanahashi T."/>
            <person name="Sakakibara K."/>
            <person name="Fujita T."/>
            <person name="Oishi K."/>
            <person name="Shin-I T."/>
            <person name="Kuroki Y."/>
            <person name="Toyoda A."/>
            <person name="Suzuki Y."/>
            <person name="Hashimoto A."/>
            <person name="Yamaguchi K."/>
            <person name="Sugano A."/>
            <person name="Kohara Y."/>
            <person name="Fujiyama A."/>
            <person name="Anterola A."/>
            <person name="Aoki S."/>
            <person name="Ashton N."/>
            <person name="Barbazuk W.B."/>
            <person name="Barker E."/>
            <person name="Bennetzen J."/>
            <person name="Bezanilla M."/>
            <person name="Blankenship R."/>
            <person name="Cho S.H."/>
            <person name="Dutcher S."/>
            <person name="Estelle M."/>
            <person name="Fawcett J.A."/>
            <person name="Gundlach H."/>
            <person name="Hanada K."/>
            <person name="Heyl A."/>
            <person name="Hicks K.A."/>
            <person name="Hugh J."/>
            <person name="Lohr M."/>
            <person name="Mayer K."/>
            <person name="Melkozernov A."/>
            <person name="Murata T."/>
            <person name="Nelson D."/>
            <person name="Pils B."/>
            <person name="Prigge M."/>
            <person name="Reiss B."/>
            <person name="Renner T."/>
            <person name="Rombauts S."/>
            <person name="Rushton P."/>
            <person name="Sanderfoot A."/>
            <person name="Schween G."/>
            <person name="Shiu S.-H."/>
            <person name="Stueber K."/>
            <person name="Theodoulou F.L."/>
            <person name="Tu H."/>
            <person name="Van de Peer Y."/>
            <person name="Verrier P.J."/>
            <person name="Waters E."/>
            <person name="Wood A."/>
            <person name="Yang L."/>
            <person name="Cove D."/>
            <person name="Cuming A."/>
            <person name="Hasebe M."/>
            <person name="Lucas S."/>
            <person name="Mishler D.B."/>
            <person name="Reski R."/>
            <person name="Grigoriev I."/>
            <person name="Quatrano R.S."/>
            <person name="Boore J.L."/>
        </authorList>
    </citation>
    <scope>NUCLEOTIDE SEQUENCE [LARGE SCALE GENOMIC DNA]</scope>
    <source>
        <strain evidence="4 5">cv. Gransden 2004</strain>
    </source>
</reference>
<dbReference type="EnsemblPlants" id="Pp3c12_10980V3.2">
    <property type="protein sequence ID" value="PAC:32973947.CDS.1"/>
    <property type="gene ID" value="Pp3c12_10980"/>
</dbReference>
<evidence type="ECO:0000313" key="4">
    <source>
        <dbReference type="EnsemblPlants" id="PAC:32973719.CDS.1"/>
    </source>
</evidence>
<dbReference type="EnsemblPlants" id="Pp3c12_10980V3.1">
    <property type="protein sequence ID" value="PAC:32973946.CDS.1"/>
    <property type="gene ID" value="Pp3c12_10980"/>
</dbReference>
<protein>
    <submittedName>
        <fullName evidence="3 4">Uncharacterized protein</fullName>
    </submittedName>
</protein>
<organism evidence="3">
    <name type="scientific">Physcomitrium patens</name>
    <name type="common">Spreading-leaved earth moss</name>
    <name type="synonym">Physcomitrella patens</name>
    <dbReference type="NCBI Taxonomy" id="3218"/>
    <lineage>
        <taxon>Eukaryota</taxon>
        <taxon>Viridiplantae</taxon>
        <taxon>Streptophyta</taxon>
        <taxon>Embryophyta</taxon>
        <taxon>Bryophyta</taxon>
        <taxon>Bryophytina</taxon>
        <taxon>Bryopsida</taxon>
        <taxon>Funariidae</taxon>
        <taxon>Funariales</taxon>
        <taxon>Funariaceae</taxon>
        <taxon>Physcomitrium</taxon>
    </lineage>
</organism>
<evidence type="ECO:0000313" key="2">
    <source>
        <dbReference type="EMBL" id="PNR43727.1"/>
    </source>
</evidence>